<evidence type="ECO:0008006" key="2">
    <source>
        <dbReference type="Google" id="ProtNLM"/>
    </source>
</evidence>
<dbReference type="EMBL" id="UINC01008885">
    <property type="protein sequence ID" value="SVA39934.1"/>
    <property type="molecule type" value="Genomic_DNA"/>
</dbReference>
<dbReference type="Gene3D" id="1.20.1290.10">
    <property type="entry name" value="AhpD-like"/>
    <property type="match status" value="1"/>
</dbReference>
<accession>A0A381VIC0</accession>
<name>A0A381VIC0_9ZZZZ</name>
<dbReference type="AlphaFoldDB" id="A0A381VIC0"/>
<dbReference type="SUPFAM" id="SSF69118">
    <property type="entry name" value="AhpD-like"/>
    <property type="match status" value="1"/>
</dbReference>
<protein>
    <recommendedName>
        <fullName evidence="2">Peroxidase</fullName>
    </recommendedName>
</protein>
<proteinExistence type="predicted"/>
<sequence length="48" mass="5310">MQKLDIDTLTAIGFSEDAISDAAQVVSYFNYINRIAEGLGVDLENEMK</sequence>
<gene>
    <name evidence="1" type="ORF">METZ01_LOCUS92788</name>
</gene>
<evidence type="ECO:0000313" key="1">
    <source>
        <dbReference type="EMBL" id="SVA39934.1"/>
    </source>
</evidence>
<organism evidence="1">
    <name type="scientific">marine metagenome</name>
    <dbReference type="NCBI Taxonomy" id="408172"/>
    <lineage>
        <taxon>unclassified sequences</taxon>
        <taxon>metagenomes</taxon>
        <taxon>ecological metagenomes</taxon>
    </lineage>
</organism>
<reference evidence="1" key="1">
    <citation type="submission" date="2018-05" db="EMBL/GenBank/DDBJ databases">
        <authorList>
            <person name="Lanie J.A."/>
            <person name="Ng W.-L."/>
            <person name="Kazmierczak K.M."/>
            <person name="Andrzejewski T.M."/>
            <person name="Davidsen T.M."/>
            <person name="Wayne K.J."/>
            <person name="Tettelin H."/>
            <person name="Glass J.I."/>
            <person name="Rusch D."/>
            <person name="Podicherti R."/>
            <person name="Tsui H.-C.T."/>
            <person name="Winkler M.E."/>
        </authorList>
    </citation>
    <scope>NUCLEOTIDE SEQUENCE</scope>
</reference>
<dbReference type="InterPro" id="IPR029032">
    <property type="entry name" value="AhpD-like"/>
</dbReference>